<feature type="domain" description="Lysozyme inhibitor LprI-like N-terminal" evidence="2">
    <location>
        <begin position="60"/>
        <end position="164"/>
    </location>
</feature>
<dbReference type="InterPro" id="IPR009739">
    <property type="entry name" value="LprI-like_N"/>
</dbReference>
<gene>
    <name evidence="3" type="ORF">C8J28_10581</name>
</gene>
<evidence type="ECO:0000256" key="1">
    <source>
        <dbReference type="SAM" id="SignalP"/>
    </source>
</evidence>
<dbReference type="AlphaFoldDB" id="A0A2T5K9Z5"/>
<name>A0A2T5K9Z5_9RHOB</name>
<protein>
    <submittedName>
        <fullName evidence="3">Uncharacterized protein DUF1311</fullName>
    </submittedName>
</protein>
<dbReference type="Pfam" id="PF07007">
    <property type="entry name" value="LprI"/>
    <property type="match status" value="1"/>
</dbReference>
<reference evidence="3 4" key="1">
    <citation type="submission" date="2018-04" db="EMBL/GenBank/DDBJ databases">
        <title>Genomic Encyclopedia of Type Strains, Phase III (KMG-III): the genomes of soil and plant-associated and newly described type strains.</title>
        <authorList>
            <person name="Whitman W."/>
        </authorList>
    </citation>
    <scope>NUCLEOTIDE SEQUENCE [LARGE SCALE GENOMIC DNA]</scope>
    <source>
        <strain evidence="3 4">KA25</strain>
    </source>
</reference>
<evidence type="ECO:0000313" key="3">
    <source>
        <dbReference type="EMBL" id="PTR19240.1"/>
    </source>
</evidence>
<comment type="caution">
    <text evidence="3">The sequence shown here is derived from an EMBL/GenBank/DDBJ whole genome shotgun (WGS) entry which is preliminary data.</text>
</comment>
<dbReference type="EMBL" id="QAOT01000005">
    <property type="protein sequence ID" value="PTR19240.1"/>
    <property type="molecule type" value="Genomic_DNA"/>
</dbReference>
<organism evidence="3 4">
    <name type="scientific">Cereibacter azotoformans</name>
    <dbReference type="NCBI Taxonomy" id="43057"/>
    <lineage>
        <taxon>Bacteria</taxon>
        <taxon>Pseudomonadati</taxon>
        <taxon>Pseudomonadota</taxon>
        <taxon>Alphaproteobacteria</taxon>
        <taxon>Rhodobacterales</taxon>
        <taxon>Paracoccaceae</taxon>
        <taxon>Cereibacter</taxon>
    </lineage>
</organism>
<evidence type="ECO:0000259" key="2">
    <source>
        <dbReference type="Pfam" id="PF07007"/>
    </source>
</evidence>
<keyword evidence="1" id="KW-0732">Signal</keyword>
<feature type="chain" id="PRO_5015493198" evidence="1">
    <location>
        <begin position="27"/>
        <end position="175"/>
    </location>
</feature>
<dbReference type="Gene3D" id="1.20.1270.180">
    <property type="match status" value="1"/>
</dbReference>
<evidence type="ECO:0000313" key="4">
    <source>
        <dbReference type="Proteomes" id="UP000244060"/>
    </source>
</evidence>
<dbReference type="Proteomes" id="UP000244060">
    <property type="component" value="Unassembled WGS sequence"/>
</dbReference>
<keyword evidence="4" id="KW-1185">Reference proteome</keyword>
<proteinExistence type="predicted"/>
<feature type="signal peptide" evidence="1">
    <location>
        <begin position="1"/>
        <end position="26"/>
    </location>
</feature>
<sequence>MLCLRPSMPRLALILMMLAAPASLTAQPIPFHPEKIEDCLSGKKAGPQREACIGLAADLCRRETKGATEVEAAACMAAEANWWRDRMGNAYEAAMKEAALRDVEFAKSISQGAPRMTEDLEKMQEAWKDWSEKRCFFESMRRRGKPDRMVVASECLMRRTAEEALLLEDVAARKR</sequence>
<dbReference type="RefSeq" id="WP_233864113.1">
    <property type="nucleotide sequence ID" value="NZ_CP090022.1"/>
</dbReference>
<accession>A0A2T5K9Z5</accession>